<evidence type="ECO:0000313" key="3">
    <source>
        <dbReference type="EMBL" id="OHS98932.1"/>
    </source>
</evidence>
<feature type="compositionally biased region" description="Basic and acidic residues" evidence="1">
    <location>
        <begin position="148"/>
        <end position="170"/>
    </location>
</feature>
<dbReference type="AlphaFoldDB" id="A0A1J4JNT8"/>
<name>A0A1J4JNT8_9EUKA</name>
<keyword evidence="2" id="KW-1133">Transmembrane helix</keyword>
<dbReference type="VEuPathDB" id="TrichDB:TRFO_34732"/>
<dbReference type="Proteomes" id="UP000179807">
    <property type="component" value="Unassembled WGS sequence"/>
</dbReference>
<evidence type="ECO:0000256" key="2">
    <source>
        <dbReference type="SAM" id="Phobius"/>
    </source>
</evidence>
<reference evidence="3" key="1">
    <citation type="submission" date="2016-10" db="EMBL/GenBank/DDBJ databases">
        <authorList>
            <person name="Benchimol M."/>
            <person name="Almeida L.G."/>
            <person name="Vasconcelos A.T."/>
            <person name="Perreira-Neves A."/>
            <person name="Rosa I.A."/>
            <person name="Tasca T."/>
            <person name="Bogo M.R."/>
            <person name="de Souza W."/>
        </authorList>
    </citation>
    <scope>NUCLEOTIDE SEQUENCE [LARGE SCALE GENOMIC DNA]</scope>
    <source>
        <strain evidence="3">K</strain>
    </source>
</reference>
<protein>
    <submittedName>
        <fullName evidence="3">Uncharacterized protein</fullName>
    </submittedName>
</protein>
<dbReference type="EMBL" id="MLAK01001032">
    <property type="protein sequence ID" value="OHS98932.1"/>
    <property type="molecule type" value="Genomic_DNA"/>
</dbReference>
<sequence length="182" mass="21467">MTVKKAHYIISIFYKLFTLNTFLKMLLILLCFGANSRNHKMHPTKEYKALLKQINRPQIADKEENQKQEFTEKIKTLQHILDQRDLRKEIRIIVDSHFHKINLTPNLIKKITKVQSLPAEINKIESQMKRVKLLTKDNKSRIKKKKNAKETKQIKKALKSKDNAPKDQKPQKKPKPKPPPDE</sequence>
<comment type="caution">
    <text evidence="3">The sequence shown here is derived from an EMBL/GenBank/DDBJ whole genome shotgun (WGS) entry which is preliminary data.</text>
</comment>
<keyword evidence="2" id="KW-0472">Membrane</keyword>
<feature type="transmembrane region" description="Helical" evidence="2">
    <location>
        <begin position="12"/>
        <end position="32"/>
    </location>
</feature>
<keyword evidence="4" id="KW-1185">Reference proteome</keyword>
<evidence type="ECO:0000313" key="4">
    <source>
        <dbReference type="Proteomes" id="UP000179807"/>
    </source>
</evidence>
<evidence type="ECO:0000256" key="1">
    <source>
        <dbReference type="SAM" id="MobiDB-lite"/>
    </source>
</evidence>
<keyword evidence="2" id="KW-0812">Transmembrane</keyword>
<dbReference type="GeneID" id="94844539"/>
<accession>A0A1J4JNT8</accession>
<gene>
    <name evidence="3" type="ORF">TRFO_34732</name>
</gene>
<organism evidence="3 4">
    <name type="scientific">Tritrichomonas foetus</name>
    <dbReference type="NCBI Taxonomy" id="1144522"/>
    <lineage>
        <taxon>Eukaryota</taxon>
        <taxon>Metamonada</taxon>
        <taxon>Parabasalia</taxon>
        <taxon>Tritrichomonadida</taxon>
        <taxon>Tritrichomonadidae</taxon>
        <taxon>Tritrichomonas</taxon>
    </lineage>
</organism>
<dbReference type="RefSeq" id="XP_068352069.1">
    <property type="nucleotide sequence ID" value="XM_068509835.1"/>
</dbReference>
<feature type="region of interest" description="Disordered" evidence="1">
    <location>
        <begin position="136"/>
        <end position="182"/>
    </location>
</feature>
<proteinExistence type="predicted"/>